<comment type="caution">
    <text evidence="1">The sequence shown here is derived from an EMBL/GenBank/DDBJ whole genome shotgun (WGS) entry which is preliminary data.</text>
</comment>
<reference evidence="1 2" key="1">
    <citation type="journal article" date="2020" name="Appl. Environ. Microbiol.">
        <title>Genomic Characteristics of a Novel Species of Ammonia-Oxidizing Archaea from the Jiulong River Estuary.</title>
        <authorList>
            <person name="Zou D."/>
            <person name="Wan R."/>
            <person name="Han L."/>
            <person name="Xu M.N."/>
            <person name="Liu Y."/>
            <person name="Liu H."/>
            <person name="Kao S.J."/>
            <person name="Li M."/>
        </authorList>
    </citation>
    <scope>NUCLEOTIDE SEQUENCE [LARGE SCALE GENOMIC DNA]</scope>
    <source>
        <strain evidence="1">W1bin1</strain>
    </source>
</reference>
<evidence type="ECO:0000313" key="2">
    <source>
        <dbReference type="Proteomes" id="UP000559653"/>
    </source>
</evidence>
<evidence type="ECO:0000313" key="1">
    <source>
        <dbReference type="EMBL" id="MBA4451770.1"/>
    </source>
</evidence>
<organism evidence="1 2">
    <name type="scientific">Candidatus Nitrosomaritimum aestuariumsis</name>
    <dbReference type="NCBI Taxonomy" id="3342354"/>
    <lineage>
        <taxon>Archaea</taxon>
        <taxon>Nitrososphaerota</taxon>
        <taxon>Nitrososphaeria</taxon>
        <taxon>Nitrosopumilales</taxon>
        <taxon>Nitrosopumilaceae</taxon>
        <taxon>Candidatus Nitrosomaritimum</taxon>
    </lineage>
</organism>
<proteinExistence type="predicted"/>
<protein>
    <submittedName>
        <fullName evidence="1">Uncharacterized protein</fullName>
    </submittedName>
</protein>
<accession>A0AC60VWV5</accession>
<dbReference type="EMBL" id="JACEMZ010000002">
    <property type="protein sequence ID" value="MBA4451770.1"/>
    <property type="molecule type" value="Genomic_DNA"/>
</dbReference>
<sequence>MQNEQCGICWNLKYDKEGRETHGALHPHDFSPFDFCVKCKEPKFDHQGFLTHPNEFDLEYSFFTHHAFVSSITQKNNSQKRKKLVFALAGIASIVATANTNLMNLFY</sequence>
<dbReference type="Proteomes" id="UP000559653">
    <property type="component" value="Unassembled WGS sequence"/>
</dbReference>
<gene>
    <name evidence="1" type="ORF">H2B03_01130</name>
</gene>
<name>A0AC60VWV5_9ARCH</name>